<keyword evidence="2" id="KW-0456">Lyase</keyword>
<protein>
    <submittedName>
        <fullName evidence="2">Argininosuccinate lyase</fullName>
    </submittedName>
</protein>
<dbReference type="RefSeq" id="WP_221603804.1">
    <property type="nucleotide sequence ID" value="NZ_JAIGNU010000004.1"/>
</dbReference>
<feature type="chain" id="PRO_5047488383" evidence="1">
    <location>
        <begin position="26"/>
        <end position="125"/>
    </location>
</feature>
<evidence type="ECO:0000256" key="1">
    <source>
        <dbReference type="SAM" id="SignalP"/>
    </source>
</evidence>
<proteinExistence type="predicted"/>
<dbReference type="Proteomes" id="UP000782554">
    <property type="component" value="Unassembled WGS sequence"/>
</dbReference>
<gene>
    <name evidence="2" type="ORF">K3181_14290</name>
</gene>
<name>A0ABS7JY74_9SPHN</name>
<organism evidence="2 3">
    <name type="scientific">Qipengyuania mesophila</name>
    <dbReference type="NCBI Taxonomy" id="2867246"/>
    <lineage>
        <taxon>Bacteria</taxon>
        <taxon>Pseudomonadati</taxon>
        <taxon>Pseudomonadota</taxon>
        <taxon>Alphaproteobacteria</taxon>
        <taxon>Sphingomonadales</taxon>
        <taxon>Erythrobacteraceae</taxon>
        <taxon>Qipengyuania</taxon>
    </lineage>
</organism>
<evidence type="ECO:0000313" key="3">
    <source>
        <dbReference type="Proteomes" id="UP000782554"/>
    </source>
</evidence>
<keyword evidence="1" id="KW-0732">Signal</keyword>
<dbReference type="GO" id="GO:0016829">
    <property type="term" value="F:lyase activity"/>
    <property type="evidence" value="ECO:0007669"/>
    <property type="project" value="UniProtKB-KW"/>
</dbReference>
<dbReference type="EMBL" id="JAIGNU010000004">
    <property type="protein sequence ID" value="MBX7502607.1"/>
    <property type="molecule type" value="Genomic_DNA"/>
</dbReference>
<feature type="signal peptide" evidence="1">
    <location>
        <begin position="1"/>
        <end position="25"/>
    </location>
</feature>
<evidence type="ECO:0000313" key="2">
    <source>
        <dbReference type="EMBL" id="MBX7502607.1"/>
    </source>
</evidence>
<accession>A0ABS7JY74</accession>
<reference evidence="2 3" key="1">
    <citation type="submission" date="2021-08" db="EMBL/GenBank/DDBJ databases">
        <title>Comparative Genomics Analysis of the Genus Qipengyuania Reveals Extensive Genetic Diversity and Metabolic Versatility, Including the Description of Fifteen Novel Species.</title>
        <authorList>
            <person name="Liu Y."/>
        </authorList>
    </citation>
    <scope>NUCLEOTIDE SEQUENCE [LARGE SCALE GENOMIC DNA]</scope>
    <source>
        <strain evidence="2 3">YG27</strain>
    </source>
</reference>
<sequence>MTNRIWLKLCAGAALAVGATSAAIAQMYENITLVNSTGYTISEIYISPASSRSWEEDVLDWDVLEDGQEFEVDFRRSENTCDWDLKVVYDDGEEAIWDGLDLCEDWHFELFYNARTGDTHLTASH</sequence>
<comment type="caution">
    <text evidence="2">The sequence shown here is derived from an EMBL/GenBank/DDBJ whole genome shotgun (WGS) entry which is preliminary data.</text>
</comment>
<keyword evidence="3" id="KW-1185">Reference proteome</keyword>